<dbReference type="InterPro" id="IPR039298">
    <property type="entry name" value="ACOT13"/>
</dbReference>
<proteinExistence type="inferred from homology"/>
<organism evidence="4 5">
    <name type="scientific">Terrabacter carboxydivorans</name>
    <dbReference type="NCBI Taxonomy" id="619730"/>
    <lineage>
        <taxon>Bacteria</taxon>
        <taxon>Bacillati</taxon>
        <taxon>Actinomycetota</taxon>
        <taxon>Actinomycetes</taxon>
        <taxon>Micrococcales</taxon>
        <taxon>Intrasporangiaceae</taxon>
        <taxon>Terrabacter</taxon>
    </lineage>
</organism>
<keyword evidence="5" id="KW-1185">Reference proteome</keyword>
<dbReference type="Proteomes" id="UP001500730">
    <property type="component" value="Unassembled WGS sequence"/>
</dbReference>
<evidence type="ECO:0000259" key="3">
    <source>
        <dbReference type="Pfam" id="PF03061"/>
    </source>
</evidence>
<dbReference type="PANTHER" id="PTHR21660">
    <property type="entry name" value="THIOESTERASE SUPERFAMILY MEMBER-RELATED"/>
    <property type="match status" value="1"/>
</dbReference>
<comment type="similarity">
    <text evidence="1">Belongs to the thioesterase PaaI family.</text>
</comment>
<gene>
    <name evidence="4" type="ORF">GCM10009858_02140</name>
</gene>
<protein>
    <submittedName>
        <fullName evidence="4">PaaI family thioesterase</fullName>
    </submittedName>
</protein>
<reference evidence="4 5" key="1">
    <citation type="journal article" date="2019" name="Int. J. Syst. Evol. Microbiol.">
        <title>The Global Catalogue of Microorganisms (GCM) 10K type strain sequencing project: providing services to taxonomists for standard genome sequencing and annotation.</title>
        <authorList>
            <consortium name="The Broad Institute Genomics Platform"/>
            <consortium name="The Broad Institute Genome Sequencing Center for Infectious Disease"/>
            <person name="Wu L."/>
            <person name="Ma J."/>
        </authorList>
    </citation>
    <scope>NUCLEOTIDE SEQUENCE [LARGE SCALE GENOMIC DNA]</scope>
    <source>
        <strain evidence="4 5">JCM 16259</strain>
    </source>
</reference>
<dbReference type="NCBIfam" id="TIGR00369">
    <property type="entry name" value="unchar_dom_1"/>
    <property type="match status" value="1"/>
</dbReference>
<feature type="domain" description="Thioesterase" evidence="3">
    <location>
        <begin position="52"/>
        <end position="128"/>
    </location>
</feature>
<keyword evidence="2" id="KW-0378">Hydrolase</keyword>
<evidence type="ECO:0000313" key="5">
    <source>
        <dbReference type="Proteomes" id="UP001500730"/>
    </source>
</evidence>
<dbReference type="PANTHER" id="PTHR21660:SF1">
    <property type="entry name" value="ACYL-COENZYME A THIOESTERASE 13"/>
    <property type="match status" value="1"/>
</dbReference>
<evidence type="ECO:0000256" key="1">
    <source>
        <dbReference type="ARBA" id="ARBA00008324"/>
    </source>
</evidence>
<dbReference type="InterPro" id="IPR029069">
    <property type="entry name" value="HotDog_dom_sf"/>
</dbReference>
<dbReference type="EMBL" id="BAAARE010000001">
    <property type="protein sequence ID" value="GAA2468441.1"/>
    <property type="molecule type" value="Genomic_DNA"/>
</dbReference>
<sequence>MTTEESKAIEHMNSFPVYQLVGMRVTEMSGGRAEVVLDDIGERHFGGMEGHKAVHGGIIATLGDAAMSRALASSIGFDQPFATISLSVEYLRPLVGDRAAAHGRTIRHGRRLAFAEARVCDSEGRDCAVLHAAFALGLESATRTVQGAADEAE</sequence>
<accession>A0ABN3KP23</accession>
<comment type="caution">
    <text evidence="4">The sequence shown here is derived from an EMBL/GenBank/DDBJ whole genome shotgun (WGS) entry which is preliminary data.</text>
</comment>
<name>A0ABN3KP23_9MICO</name>
<dbReference type="Pfam" id="PF03061">
    <property type="entry name" value="4HBT"/>
    <property type="match status" value="1"/>
</dbReference>
<dbReference type="RefSeq" id="WP_344252268.1">
    <property type="nucleotide sequence ID" value="NZ_BAAARE010000001.1"/>
</dbReference>
<dbReference type="CDD" id="cd03443">
    <property type="entry name" value="PaaI_thioesterase"/>
    <property type="match status" value="1"/>
</dbReference>
<evidence type="ECO:0000313" key="4">
    <source>
        <dbReference type="EMBL" id="GAA2468441.1"/>
    </source>
</evidence>
<dbReference type="InterPro" id="IPR003736">
    <property type="entry name" value="PAAI_dom"/>
</dbReference>
<evidence type="ECO:0000256" key="2">
    <source>
        <dbReference type="ARBA" id="ARBA00022801"/>
    </source>
</evidence>
<dbReference type="SUPFAM" id="SSF54637">
    <property type="entry name" value="Thioesterase/thiol ester dehydrase-isomerase"/>
    <property type="match status" value="1"/>
</dbReference>
<dbReference type="InterPro" id="IPR006683">
    <property type="entry name" value="Thioestr_dom"/>
</dbReference>
<dbReference type="Gene3D" id="3.10.129.10">
    <property type="entry name" value="Hotdog Thioesterase"/>
    <property type="match status" value="1"/>
</dbReference>